<dbReference type="Pfam" id="PF01853">
    <property type="entry name" value="MOZ_SAS"/>
    <property type="match status" value="1"/>
</dbReference>
<dbReference type="SUPFAM" id="SSF55729">
    <property type="entry name" value="Acyl-CoA N-acyltransferases (Nat)"/>
    <property type="match status" value="1"/>
</dbReference>
<keyword evidence="9" id="KW-0805">Transcription regulation</keyword>
<gene>
    <name evidence="17" type="ORF">MHUMG1_03200</name>
</gene>
<dbReference type="GO" id="GO:0035267">
    <property type="term" value="C:NuA4 histone acetyltransferase complex"/>
    <property type="evidence" value="ECO:0007669"/>
    <property type="project" value="TreeGrafter"/>
</dbReference>
<dbReference type="PANTHER" id="PTHR10615">
    <property type="entry name" value="HISTONE ACETYLTRANSFERASE"/>
    <property type="match status" value="1"/>
</dbReference>
<keyword evidence="11" id="KW-0539">Nucleus</keyword>
<keyword evidence="7" id="KW-0862">Zinc</keyword>
<feature type="compositionally biased region" description="Low complexity" evidence="15">
    <location>
        <begin position="156"/>
        <end position="165"/>
    </location>
</feature>
<evidence type="ECO:0000256" key="3">
    <source>
        <dbReference type="ARBA" id="ARBA00013184"/>
    </source>
</evidence>
<feature type="domain" description="MYST-type HAT" evidence="16">
    <location>
        <begin position="400"/>
        <end position="761"/>
    </location>
</feature>
<evidence type="ECO:0000313" key="17">
    <source>
        <dbReference type="EMBL" id="KAH0599085.1"/>
    </source>
</evidence>
<evidence type="ECO:0000313" key="18">
    <source>
        <dbReference type="Proteomes" id="UP000764110"/>
    </source>
</evidence>
<dbReference type="PROSITE" id="PS51726">
    <property type="entry name" value="MYST_HAT"/>
    <property type="match status" value="1"/>
</dbReference>
<evidence type="ECO:0000256" key="1">
    <source>
        <dbReference type="ARBA" id="ARBA00004123"/>
    </source>
</evidence>
<dbReference type="GO" id="GO:0008270">
    <property type="term" value="F:zinc ion binding"/>
    <property type="evidence" value="ECO:0007669"/>
    <property type="project" value="UniProtKB-KW"/>
</dbReference>
<feature type="compositionally biased region" description="Pro residues" evidence="15">
    <location>
        <begin position="299"/>
        <end position="310"/>
    </location>
</feature>
<name>A0A9P8ME49_9HYPO</name>
<evidence type="ECO:0000256" key="6">
    <source>
        <dbReference type="ARBA" id="ARBA00022771"/>
    </source>
</evidence>
<keyword evidence="5" id="KW-0479">Metal-binding</keyword>
<evidence type="ECO:0000256" key="4">
    <source>
        <dbReference type="ARBA" id="ARBA00022679"/>
    </source>
</evidence>
<evidence type="ECO:0000256" key="14">
    <source>
        <dbReference type="PIRSR" id="PIRSR602717-51"/>
    </source>
</evidence>
<feature type="region of interest" description="Disordered" evidence="15">
    <location>
        <begin position="740"/>
        <end position="782"/>
    </location>
</feature>
<reference evidence="17 18" key="1">
    <citation type="submission" date="2020-07" db="EMBL/GenBank/DDBJ databases">
        <title>Metarhizium humberi genome.</title>
        <authorList>
            <person name="Lysoe E."/>
        </authorList>
    </citation>
    <scope>NUCLEOTIDE SEQUENCE [LARGE SCALE GENOMIC DNA]</scope>
    <source>
        <strain evidence="17 18">ESALQ1638</strain>
    </source>
</reference>
<evidence type="ECO:0000259" key="16">
    <source>
        <dbReference type="PROSITE" id="PS51726"/>
    </source>
</evidence>
<dbReference type="Gene3D" id="3.30.60.60">
    <property type="entry name" value="N-acetyl transferase-like"/>
    <property type="match status" value="1"/>
</dbReference>
<evidence type="ECO:0000256" key="9">
    <source>
        <dbReference type="ARBA" id="ARBA00023015"/>
    </source>
</evidence>
<feature type="compositionally biased region" description="Basic and acidic residues" evidence="15">
    <location>
        <begin position="768"/>
        <end position="782"/>
    </location>
</feature>
<feature type="region of interest" description="Disordered" evidence="15">
    <location>
        <begin position="147"/>
        <end position="203"/>
    </location>
</feature>
<keyword evidence="8" id="KW-0007">Acetylation</keyword>
<comment type="function">
    <text evidence="13">Catalytic component of the NuA4 histone acetyltransferase (HAT) complex which is involved in epigenetic transcriptional activation of selected genes principally by acetylation of nucleosomal histones H4, H3, H2B, H2A and H2A variant H2A.Z. Acetylates histone H4 to form H4K5ac, H4K8ac, H4K12ac and H4K16ac, histone H3 to form H3K14ac, and histone H2A to form H2AK4ac and H2AK7ac. The NuA4 complex is involved in the DNA damage response and is required for chromosome segregation. The NuA4 complex plays a direct role in repair of DNA double-strand breaks (DSBs) through homologous recombination. Recruitment to promoters depends on H3K4me. Also acetylates non-histone proteins. In addition to protein acetyltransferase, can use different acyl-CoA substrates, such as 2-hydroxyisobutanoyl-CoA (2-hydroxyisobutyryl-CoA) or (2E)-butenoyl-CoA (crotonyl-CoA), and is able to mediate protein 2-hydroxyisobutyrylation and crotonylation, respectively.</text>
</comment>
<evidence type="ECO:0000256" key="2">
    <source>
        <dbReference type="ARBA" id="ARBA00010107"/>
    </source>
</evidence>
<feature type="region of interest" description="Disordered" evidence="15">
    <location>
        <begin position="360"/>
        <end position="402"/>
    </location>
</feature>
<evidence type="ECO:0000256" key="12">
    <source>
        <dbReference type="ARBA" id="ARBA00023315"/>
    </source>
</evidence>
<dbReference type="InterPro" id="IPR036388">
    <property type="entry name" value="WH-like_DNA-bd_sf"/>
</dbReference>
<accession>A0A9P8ME49</accession>
<feature type="compositionally biased region" description="Low complexity" evidence="15">
    <location>
        <begin position="234"/>
        <end position="243"/>
    </location>
</feature>
<feature type="region of interest" description="Disordered" evidence="15">
    <location>
        <begin position="234"/>
        <end position="285"/>
    </location>
</feature>
<feature type="compositionally biased region" description="Polar residues" evidence="15">
    <location>
        <begin position="183"/>
        <end position="195"/>
    </location>
</feature>
<evidence type="ECO:0000256" key="13">
    <source>
        <dbReference type="ARBA" id="ARBA00045805"/>
    </source>
</evidence>
<evidence type="ECO:0000256" key="8">
    <source>
        <dbReference type="ARBA" id="ARBA00022990"/>
    </source>
</evidence>
<dbReference type="GO" id="GO:0006355">
    <property type="term" value="P:regulation of DNA-templated transcription"/>
    <property type="evidence" value="ECO:0007669"/>
    <property type="project" value="InterPro"/>
</dbReference>
<comment type="subcellular location">
    <subcellularLocation>
        <location evidence="1">Nucleus</location>
    </subcellularLocation>
</comment>
<evidence type="ECO:0000256" key="11">
    <source>
        <dbReference type="ARBA" id="ARBA00023242"/>
    </source>
</evidence>
<organism evidence="17 18">
    <name type="scientific">Metarhizium humberi</name>
    <dbReference type="NCBI Taxonomy" id="2596975"/>
    <lineage>
        <taxon>Eukaryota</taxon>
        <taxon>Fungi</taxon>
        <taxon>Dikarya</taxon>
        <taxon>Ascomycota</taxon>
        <taxon>Pezizomycotina</taxon>
        <taxon>Sordariomycetes</taxon>
        <taxon>Hypocreomycetidae</taxon>
        <taxon>Hypocreales</taxon>
        <taxon>Clavicipitaceae</taxon>
        <taxon>Metarhizium</taxon>
    </lineage>
</organism>
<feature type="active site" description="Proton donor/acceptor" evidence="14">
    <location>
        <position position="660"/>
    </location>
</feature>
<dbReference type="PANTHER" id="PTHR10615:SF219">
    <property type="entry name" value="HISTONE ACETYLTRANSFERASE KAT5"/>
    <property type="match status" value="1"/>
</dbReference>
<dbReference type="FunFam" id="3.40.630.30:FF:000067">
    <property type="entry name" value="Histone acetyltransferase"/>
    <property type="match status" value="1"/>
</dbReference>
<sequence length="844" mass="92492">MFGSDTALPLLLPGLGTRESHALEICRIVDYLLNGEQNYHGAYILLFPLRVARTQLESSPKVHDWIGRVLNQFAEEKGLRVGEYLNEHNTSLCRAASSTDHLHPWAWSPSSVHVRFSRAVETAIAIETACCPYFNCRIPATRPFNRRDTHHATRCAAPSSPRPRAMPQKRRRLEEPAQPALAEQSSSLRRTTRQTPVLPPLPPTSAAVAKVAQAPAVADPTAMATTTVTATATATTTGANGPGSAVSTPVPIPTPLGSGHQQPNRSRERPQSTIPPPPIPLTYSPPVKTPVPVPVVTPISPPSIPRPPLPSLRSNPPAGRSMSGVSIKDNARPSDLVAPEISYHVPQLAVPGRVQSSLLRPHGPSALPPRLDRRPAPPVVTPVLPPKPPTLPVNDRGPPRADRNIDKVVLGDLCFRTWYPSYYGKEVLGDTSGNSRNGGGSKDGSNEASGKASRKDKDNQPLLERLYVCPSCFKYAKELVAWREHVRVCERKAFIPGKEIYRHPRGRRKVLVVLEGKGPVPKRRRGDSGIRYTEEIVQDEGEWSIWEVDGEKHGLFCQNLSLFAKLFLDNKSVFFDVTGFNYFLLVYTPPARPVAPETEPIQTRPPQVCGFFSKEKMSWDSNNLACILVFPPWQRKGLGALLMGASYEISRREGILGGPEKPISDLGKKGYKRFWSGEIARWLLSLENTVSQPQPPQVAGAPVMTQELIVDVNDCSRGTWIAVEDCLGVLRDMGVLEDAGMGYGKPEKKADAAEEDESREPPEGADGAAHKPQDLVSRSAEEKRSLAVKVVPRVRIDKEAVRRYVATHRISLERTCDPDGFVQGYAMKVDSSGNDGEKTGVETA</sequence>
<dbReference type="GO" id="GO:0046972">
    <property type="term" value="F:histone H4K16 acetyltransferase activity"/>
    <property type="evidence" value="ECO:0007669"/>
    <property type="project" value="TreeGrafter"/>
</dbReference>
<dbReference type="GO" id="GO:0005634">
    <property type="term" value="C:nucleus"/>
    <property type="evidence" value="ECO:0007669"/>
    <property type="project" value="UniProtKB-SubCell"/>
</dbReference>
<feature type="region of interest" description="Disordered" evidence="15">
    <location>
        <begin position="299"/>
        <end position="324"/>
    </location>
</feature>
<evidence type="ECO:0000256" key="15">
    <source>
        <dbReference type="SAM" id="MobiDB-lite"/>
    </source>
</evidence>
<dbReference type="Gene3D" id="3.40.630.30">
    <property type="match status" value="1"/>
</dbReference>
<keyword evidence="18" id="KW-1185">Reference proteome</keyword>
<dbReference type="EC" id="2.3.1.48" evidence="3"/>
<proteinExistence type="inferred from homology"/>
<keyword evidence="10" id="KW-0804">Transcription</keyword>
<dbReference type="Gene3D" id="1.10.10.10">
    <property type="entry name" value="Winged helix-like DNA-binding domain superfamily/Winged helix DNA-binding domain"/>
    <property type="match status" value="1"/>
</dbReference>
<comment type="similarity">
    <text evidence="2">Belongs to the MYST (SAS/MOZ) family.</text>
</comment>
<dbReference type="InterPro" id="IPR050603">
    <property type="entry name" value="MYST_HAT"/>
</dbReference>
<protein>
    <recommendedName>
        <fullName evidence="3">histone acetyltransferase</fullName>
        <ecNumber evidence="3">2.3.1.48</ecNumber>
    </recommendedName>
</protein>
<keyword evidence="6" id="KW-0863">Zinc-finger</keyword>
<evidence type="ECO:0000256" key="7">
    <source>
        <dbReference type="ARBA" id="ARBA00022833"/>
    </source>
</evidence>
<feature type="compositionally biased region" description="Pro residues" evidence="15">
    <location>
        <begin position="376"/>
        <end position="391"/>
    </location>
</feature>
<keyword evidence="4" id="KW-0808">Transferase</keyword>
<keyword evidence="12" id="KW-0012">Acyltransferase</keyword>
<dbReference type="InterPro" id="IPR002717">
    <property type="entry name" value="HAT_MYST-type"/>
</dbReference>
<feature type="region of interest" description="Disordered" evidence="15">
    <location>
        <begin position="429"/>
        <end position="457"/>
    </location>
</feature>
<dbReference type="Proteomes" id="UP000764110">
    <property type="component" value="Unassembled WGS sequence"/>
</dbReference>
<evidence type="ECO:0000256" key="5">
    <source>
        <dbReference type="ARBA" id="ARBA00022723"/>
    </source>
</evidence>
<dbReference type="EMBL" id="JACEFI010000004">
    <property type="protein sequence ID" value="KAH0599085.1"/>
    <property type="molecule type" value="Genomic_DNA"/>
</dbReference>
<evidence type="ECO:0000256" key="10">
    <source>
        <dbReference type="ARBA" id="ARBA00023163"/>
    </source>
</evidence>
<dbReference type="AlphaFoldDB" id="A0A9P8ME49"/>
<comment type="caution">
    <text evidence="17">The sequence shown here is derived from an EMBL/GenBank/DDBJ whole genome shotgun (WGS) entry which is preliminary data.</text>
</comment>
<dbReference type="InterPro" id="IPR016181">
    <property type="entry name" value="Acyl_CoA_acyltransferase"/>
</dbReference>